<name>F4X654_ACREC</name>
<keyword evidence="1" id="KW-0812">Transmembrane</keyword>
<sequence length="163" mass="18761">MCSNVRSWPVFSSLEPKFIPEVDMVFRNLFCSLLLCINLLAVLLLTERLKTGKFSKRTLIVTKDKKVYDLMNDNLHALESRDKSSAMLYLKEIKDLCGKDIKTFAYGRGSHMLELTNGGEFVQTDHPFYLFHITNTNKYEFTKDALSSSSSYHSVCDYKLHKA</sequence>
<organism evidence="3">
    <name type="scientific">Acromyrmex echinatior</name>
    <name type="common">Panamanian leafcutter ant</name>
    <name type="synonym">Acromyrmex octospinosus echinatior</name>
    <dbReference type="NCBI Taxonomy" id="103372"/>
    <lineage>
        <taxon>Eukaryota</taxon>
        <taxon>Metazoa</taxon>
        <taxon>Ecdysozoa</taxon>
        <taxon>Arthropoda</taxon>
        <taxon>Hexapoda</taxon>
        <taxon>Insecta</taxon>
        <taxon>Pterygota</taxon>
        <taxon>Neoptera</taxon>
        <taxon>Endopterygota</taxon>
        <taxon>Hymenoptera</taxon>
        <taxon>Apocrita</taxon>
        <taxon>Aculeata</taxon>
        <taxon>Formicoidea</taxon>
        <taxon>Formicidae</taxon>
        <taxon>Myrmicinae</taxon>
        <taxon>Acromyrmex</taxon>
    </lineage>
</organism>
<keyword evidence="1" id="KW-1133">Transmembrane helix</keyword>
<dbReference type="EMBL" id="GL888775">
    <property type="protein sequence ID" value="EGI58066.1"/>
    <property type="molecule type" value="Genomic_DNA"/>
</dbReference>
<dbReference type="AlphaFoldDB" id="F4X654"/>
<evidence type="ECO:0000313" key="2">
    <source>
        <dbReference type="EMBL" id="EGI58066.1"/>
    </source>
</evidence>
<dbReference type="OrthoDB" id="7615301at2759"/>
<dbReference type="STRING" id="103372.F4X654"/>
<dbReference type="Proteomes" id="UP000007755">
    <property type="component" value="Unassembled WGS sequence"/>
</dbReference>
<keyword evidence="1" id="KW-0472">Membrane</keyword>
<accession>F4X654</accession>
<evidence type="ECO:0000256" key="1">
    <source>
        <dbReference type="SAM" id="Phobius"/>
    </source>
</evidence>
<reference evidence="2" key="1">
    <citation type="submission" date="2011-02" db="EMBL/GenBank/DDBJ databases">
        <title>The genome of the leaf-cutting ant Acromyrmex echinatior suggests key adaptations to social evolution and fungus farming.</title>
        <authorList>
            <person name="Nygaard S."/>
            <person name="Zhang G."/>
        </authorList>
    </citation>
    <scope>NUCLEOTIDE SEQUENCE</scope>
</reference>
<keyword evidence="3" id="KW-1185">Reference proteome</keyword>
<dbReference type="InParanoid" id="F4X654"/>
<protein>
    <submittedName>
        <fullName evidence="2">Uncharacterized protein</fullName>
    </submittedName>
</protein>
<gene>
    <name evidence="2" type="ORF">G5I_13857</name>
</gene>
<feature type="transmembrane region" description="Helical" evidence="1">
    <location>
        <begin position="25"/>
        <end position="46"/>
    </location>
</feature>
<proteinExistence type="predicted"/>
<evidence type="ECO:0000313" key="3">
    <source>
        <dbReference type="Proteomes" id="UP000007755"/>
    </source>
</evidence>